<evidence type="ECO:0000313" key="1">
    <source>
        <dbReference type="EMBL" id="ETR64870.1"/>
    </source>
</evidence>
<reference evidence="2" key="1">
    <citation type="submission" date="2012-11" db="EMBL/GenBank/DDBJ databases">
        <authorList>
            <person name="Lucero-Rivera Y.E."/>
            <person name="Tovar-Ramirez D."/>
        </authorList>
    </citation>
    <scope>NUCLEOTIDE SEQUENCE [LARGE SCALE GENOMIC DNA]</scope>
    <source>
        <strain evidence="2">Araruama</strain>
    </source>
</reference>
<accession>A0A1V1NQL6</accession>
<sequence length="171" mass="19901">YLNGDIILNNTFVLAIQQLYKQFSKFLMVGCRWDTNITEYVDYENPDWQNYLIEIIKQQGKLHGPTGIDYFVFTKRLWPKMPPFIVGRAHWDNGLMALSSSLDIPIIDATAQVLAVHQNHDYSHMIGGKDEVWKGKDATHNLRIVGGYEKLKNISHANWKWSQHSLERKKN</sequence>
<protein>
    <recommendedName>
        <fullName evidence="3">Glycosyltransferase</fullName>
    </recommendedName>
</protein>
<dbReference type="Proteomes" id="UP000189670">
    <property type="component" value="Unassembled WGS sequence"/>
</dbReference>
<dbReference type="EMBL" id="ATBP01003525">
    <property type="protein sequence ID" value="ETR64870.1"/>
    <property type="molecule type" value="Genomic_DNA"/>
</dbReference>
<dbReference type="AlphaFoldDB" id="A0A1V1NQL6"/>
<evidence type="ECO:0008006" key="3">
    <source>
        <dbReference type="Google" id="ProtNLM"/>
    </source>
</evidence>
<feature type="non-terminal residue" evidence="1">
    <location>
        <position position="1"/>
    </location>
</feature>
<evidence type="ECO:0000313" key="2">
    <source>
        <dbReference type="Proteomes" id="UP000189670"/>
    </source>
</evidence>
<name>A0A1V1NQL6_9BACT</name>
<gene>
    <name evidence="1" type="ORF">OMM_15221</name>
</gene>
<comment type="caution">
    <text evidence="1">The sequence shown here is derived from an EMBL/GenBank/DDBJ whole genome shotgun (WGS) entry which is preliminary data.</text>
</comment>
<organism evidence="1 2">
    <name type="scientific">Candidatus Magnetoglobus multicellularis str. Araruama</name>
    <dbReference type="NCBI Taxonomy" id="890399"/>
    <lineage>
        <taxon>Bacteria</taxon>
        <taxon>Pseudomonadati</taxon>
        <taxon>Thermodesulfobacteriota</taxon>
        <taxon>Desulfobacteria</taxon>
        <taxon>Desulfobacterales</taxon>
        <taxon>Desulfobacteraceae</taxon>
        <taxon>Candidatus Magnetoglobus</taxon>
    </lineage>
</organism>
<proteinExistence type="predicted"/>